<dbReference type="EMBL" id="SGXA01000003">
    <property type="protein sequence ID" value="RZS68983.1"/>
    <property type="molecule type" value="Genomic_DNA"/>
</dbReference>
<dbReference type="InterPro" id="IPR001599">
    <property type="entry name" value="Macroglobln_a2"/>
</dbReference>
<accession>A0A4Q7MMS9</accession>
<dbReference type="OrthoDB" id="9767116at2"/>
<gene>
    <name evidence="4" type="ORF">EV199_4807</name>
</gene>
<dbReference type="Pfam" id="PF00207">
    <property type="entry name" value="A2M"/>
    <property type="match status" value="1"/>
</dbReference>
<proteinExistence type="inferred from homology"/>
<dbReference type="GO" id="GO:0004866">
    <property type="term" value="F:endopeptidase inhibitor activity"/>
    <property type="evidence" value="ECO:0007669"/>
    <property type="project" value="InterPro"/>
</dbReference>
<organism evidence="4 5">
    <name type="scientific">Pseudobacter ginsenosidimutans</name>
    <dbReference type="NCBI Taxonomy" id="661488"/>
    <lineage>
        <taxon>Bacteria</taxon>
        <taxon>Pseudomonadati</taxon>
        <taxon>Bacteroidota</taxon>
        <taxon>Chitinophagia</taxon>
        <taxon>Chitinophagales</taxon>
        <taxon>Chitinophagaceae</taxon>
        <taxon>Pseudobacter</taxon>
    </lineage>
</organism>
<feature type="signal peptide" evidence="2">
    <location>
        <begin position="1"/>
        <end position="27"/>
    </location>
</feature>
<evidence type="ECO:0000313" key="5">
    <source>
        <dbReference type="Proteomes" id="UP000293874"/>
    </source>
</evidence>
<comment type="similarity">
    <text evidence="1">Belongs to the protease inhibitor I39 (alpha-2-macroglobulin) family. Bacterial alpha-2-macroglobulin subfamily.</text>
</comment>
<dbReference type="InterPro" id="IPR041246">
    <property type="entry name" value="Bact_MG10"/>
</dbReference>
<keyword evidence="2" id="KW-0732">Signal</keyword>
<feature type="chain" id="PRO_5020284938" evidence="2">
    <location>
        <begin position="28"/>
        <end position="2023"/>
    </location>
</feature>
<dbReference type="Pfam" id="PF07703">
    <property type="entry name" value="A2M_BRD"/>
    <property type="match status" value="1"/>
</dbReference>
<evidence type="ECO:0000259" key="3">
    <source>
        <dbReference type="SMART" id="SM01360"/>
    </source>
</evidence>
<dbReference type="InterPro" id="IPR011625">
    <property type="entry name" value="A2M_N_BRD"/>
</dbReference>
<evidence type="ECO:0000313" key="4">
    <source>
        <dbReference type="EMBL" id="RZS68983.1"/>
    </source>
</evidence>
<dbReference type="SUPFAM" id="SSF48239">
    <property type="entry name" value="Terpenoid cyclases/Protein prenyltransferases"/>
    <property type="match status" value="1"/>
</dbReference>
<dbReference type="InterPro" id="IPR008930">
    <property type="entry name" value="Terpenoid_cyclase/PrenylTrfase"/>
</dbReference>
<dbReference type="InterPro" id="IPR051802">
    <property type="entry name" value="YfhM-like"/>
</dbReference>
<dbReference type="Pfam" id="PF01835">
    <property type="entry name" value="MG2"/>
    <property type="match status" value="1"/>
</dbReference>
<dbReference type="Pfam" id="PF17973">
    <property type="entry name" value="bMG10"/>
    <property type="match status" value="1"/>
</dbReference>
<feature type="domain" description="Alpha-2-macroglobulin" evidence="3">
    <location>
        <begin position="1244"/>
        <end position="1334"/>
    </location>
</feature>
<name>A0A4Q7MMS9_9BACT</name>
<keyword evidence="5" id="KW-1185">Reference proteome</keyword>
<dbReference type="Proteomes" id="UP000293874">
    <property type="component" value="Unassembled WGS sequence"/>
</dbReference>
<dbReference type="Gene3D" id="1.50.10.20">
    <property type="match status" value="1"/>
</dbReference>
<evidence type="ECO:0000256" key="1">
    <source>
        <dbReference type="ARBA" id="ARBA00010556"/>
    </source>
</evidence>
<dbReference type="PANTHER" id="PTHR40094:SF1">
    <property type="entry name" value="UBIQUITIN DOMAIN-CONTAINING PROTEIN"/>
    <property type="match status" value="1"/>
</dbReference>
<protein>
    <submittedName>
        <fullName evidence="4">Alpha-2-macroglobulin family protein</fullName>
    </submittedName>
</protein>
<dbReference type="SMART" id="SM01360">
    <property type="entry name" value="A2M"/>
    <property type="match status" value="1"/>
</dbReference>
<dbReference type="Gene3D" id="2.60.40.1930">
    <property type="match status" value="1"/>
</dbReference>
<dbReference type="PANTHER" id="PTHR40094">
    <property type="entry name" value="ALPHA-2-MACROGLOBULIN HOMOLOG"/>
    <property type="match status" value="1"/>
</dbReference>
<sequence length="2023" mass="229462">MLLKKILLLIPLSFLLVLTTTAQKMNAYDKLWKKVDSLLNKSGLTESALKEVNQIYALAKKEKNEPQQIKALTYRIALDREKQESEQAATAAFAAFDKEIAGTTGNTKAILQSIAAANYWQYYNNQRWRLRNRTATVNFVKDDVNTWSADDFHKKITELFQASLSNEAQLQQTKLSGYDAIIRKGNVRELRPTLFDLLAHRALDYFKSDDRNITRPAYLFEINQAEALADVNSFVSAKFQTKDELSNQFKALQLFQRLLKFHLNDAKPEALVDADIERIEFANTYGTMSNKDELYKQALEKLTAKYGRQPFAAQAWYLLASYYSGLAGRYNAQADTAHRYEYVKAVSILNQVLEDKTPSEGRANSYNLLQQIKQPVLGLQAEKVNVPAQNFRALATFRNISNLQARIIKVNDDELDENRWDDKYWNKLIKQPAFKTFVQRLPDTKDYQQHTTEIPIAGLPVGKYILLVSPDEFSLTRPMAAQHFYVSNIAYISSEHNHHVLNRTTGEPIARAAVQIWNRYYDYKASKYQDRKGEQFVTDQYGAFTVSRSKTRDDNQYRIEISAGEDRLAIQDYQYNGSYNPNDNIQKETNSTFLFTDRAIYRPGQIIYVKGIMVNRNNLGNKSSIITNRATVLDLMDANGQKVSSIPVTTNAYGSYSARFTLPTGLLNGNFRIVDTFTKSDVNFNVEEYKRPKFEVTVDQPTGTYRLNETITVEGTAKAYAGNNIDGASVSYRVVRRNIYPFYDYYLPKIWPPGRMDEVEITNGTTTTDANGKFKVSFSALPESNADKKSMVRFIYQVSADVTDINGETRSGNTSVSVGFQALVLSVDAENELPVDSLATIRVNSTNLNGAFEKATVTLNAYPLQAPQRQFRSRYWEQPDEFVLTEEEYHRLFPNDIYKDGNQPSKWQRGASVLNITDTTSTDGKFATGKLKLPAGWYVIEVTTKDKFGEEVKALKYLLLSAATDLHPEAYFAIDSKKQPYEPGQTIQYTIKTNLGKAFIIRDLVRKDEKYVKDFITLTQNKQSFTIPVTEEDLGNIGVTMAFVKNNRFYTASDMFAVPYSNKELKITYETFRDKTLPGSQEKWKVKLSGSKNEKVAAEMLTAMYDASLDQFVDHSWNKPSLYPQLYMNKYWNGRANFASVQADRKNINTDYQSFRKEYDELETGVDVNGYFAGVGNERLMYMRSAAPAAAKKEITLADGVPVALEASAEAGNSKDEAFALADSTSSKSAPAPSPSVRTNLNETAFFLPELQTDADGNVEFSFTMPEALTTWKWMIMAHTKELAFGYSTKNIITQKELMVQPNAPRFLREGDRIDFSTKIVNLSGKELTGQVQLLLVDPSTNQSVDGWFNNVMPNQYFTVAAGQSTPVSFSMLIPYQYNRPLTYRIVAEAKGGEQSLSDGEQAILPVVSNRMLVTESLPLPMRGNGSKDFSFTKLLQSGGSETLGHQSLTVEFTTNPAWYAVQSLPYLMEYPYECAEQLFNRYYANALATNIANSTPTLKATFERWKNADTSALLSNLMKNEELKSVLLQETPWVLQAQDETKQKKQIGLLFDMVRMSTELQSSLNKLLDLQSSNGGFVWFKGGPDDRYISQYIATGIGRLRQLNALPKDAEGITGLIETIVPYLDKKIKEDYDYLVKHKTKLTDNNLGYTQIQYLYMRSFFPEIKVLAASKTAYDYYRKQSQQFWLKQNRYMQGMIAIALNRTGDKTVPKAIMASLKENAIRNEEMGMYWKETNTGYGYYWHQAPIEKQALLIEAFKEVSNDTKAVEDAKTWLLKQKQTQNWRTTKATADAVYALLLQGNNWLASTPEVQVTLGSQTLRSNEKNQEAGTGYFKDAIEGSKVKPEMGNIKVTVSNAANSAAPSWGSVYWQYFEDMDKITHAATPLNLQKKLFVERNSDRGPVLQPVNEGDILKVGDKIKVRIELRVDRDMEYVHMKDMRASCMEPVNVLSGFRYQGGLGYYESTKDASTNFFFGYLRKGTWVFEYPMFVTHTGNFSNGITTIQCMYAPEFTSHSEGVKVVVEK</sequence>
<dbReference type="InterPro" id="IPR002890">
    <property type="entry name" value="MG2"/>
</dbReference>
<comment type="caution">
    <text evidence="4">The sequence shown here is derived from an EMBL/GenBank/DDBJ whole genome shotgun (WGS) entry which is preliminary data.</text>
</comment>
<evidence type="ECO:0000256" key="2">
    <source>
        <dbReference type="SAM" id="SignalP"/>
    </source>
</evidence>
<dbReference type="RefSeq" id="WP_130543353.1">
    <property type="nucleotide sequence ID" value="NZ_CP042431.1"/>
</dbReference>
<reference evidence="4 5" key="1">
    <citation type="submission" date="2019-02" db="EMBL/GenBank/DDBJ databases">
        <title>Genomic Encyclopedia of Type Strains, Phase IV (KMG-IV): sequencing the most valuable type-strain genomes for metagenomic binning, comparative biology and taxonomic classification.</title>
        <authorList>
            <person name="Goeker M."/>
        </authorList>
    </citation>
    <scope>NUCLEOTIDE SEQUENCE [LARGE SCALE GENOMIC DNA]</scope>
    <source>
        <strain evidence="4 5">DSM 18116</strain>
    </source>
</reference>